<reference evidence="14 15" key="1">
    <citation type="submission" date="2015-11" db="EMBL/GenBank/DDBJ databases">
        <title>Genomic analysis of 38 Legionella species identifies large and diverse effector repertoires.</title>
        <authorList>
            <person name="Burstein D."/>
            <person name="Amaro F."/>
            <person name="Zusman T."/>
            <person name="Lifshitz Z."/>
            <person name="Cohen O."/>
            <person name="Gilbert J.A."/>
            <person name="Pupko T."/>
            <person name="Shuman H.A."/>
            <person name="Segal G."/>
        </authorList>
    </citation>
    <scope>NUCLEOTIDE SEQUENCE [LARGE SCALE GENOMIC DNA]</scope>
    <source>
        <strain evidence="14 15">JA-26-G1-E2</strain>
    </source>
</reference>
<dbReference type="InterPro" id="IPR005628">
    <property type="entry name" value="GspK"/>
</dbReference>
<evidence type="ECO:0000259" key="12">
    <source>
        <dbReference type="Pfam" id="PF03934"/>
    </source>
</evidence>
<proteinExistence type="inferred from homology"/>
<evidence type="ECO:0000256" key="8">
    <source>
        <dbReference type="ARBA" id="ARBA00022989"/>
    </source>
</evidence>
<dbReference type="SUPFAM" id="SSF158544">
    <property type="entry name" value="GspK insert domain-like"/>
    <property type="match status" value="1"/>
</dbReference>
<dbReference type="InterPro" id="IPR038072">
    <property type="entry name" value="GspK_central_sf"/>
</dbReference>
<dbReference type="GO" id="GO:0009306">
    <property type="term" value="P:protein secretion"/>
    <property type="evidence" value="ECO:0007669"/>
    <property type="project" value="InterPro"/>
</dbReference>
<dbReference type="Pfam" id="PF03934">
    <property type="entry name" value="T2SSK"/>
    <property type="match status" value="1"/>
</dbReference>
<keyword evidence="8 11" id="KW-1133">Transmembrane helix</keyword>
<evidence type="ECO:0000256" key="9">
    <source>
        <dbReference type="ARBA" id="ARBA00023136"/>
    </source>
</evidence>
<dbReference type="Proteomes" id="UP000054715">
    <property type="component" value="Unassembled WGS sequence"/>
</dbReference>
<dbReference type="RefSeq" id="WP_058448885.1">
    <property type="nucleotide sequence ID" value="NZ_CAAAJF010000006.1"/>
</dbReference>
<dbReference type="InterPro" id="IPR049031">
    <property type="entry name" value="T2SSK_SAM-like_1st"/>
</dbReference>
<dbReference type="PATRIC" id="fig|455.5.peg.901"/>
<evidence type="ECO:0000256" key="2">
    <source>
        <dbReference type="ARBA" id="ARBA00007246"/>
    </source>
</evidence>
<dbReference type="AlphaFoldDB" id="A0A0W0UNM9"/>
<dbReference type="InterPro" id="IPR049179">
    <property type="entry name" value="T2SSK_SAM-like_2nd"/>
</dbReference>
<evidence type="ECO:0000256" key="7">
    <source>
        <dbReference type="ARBA" id="ARBA00022927"/>
    </source>
</evidence>
<evidence type="ECO:0000256" key="5">
    <source>
        <dbReference type="ARBA" id="ARBA00022519"/>
    </source>
</evidence>
<comment type="caution">
    <text evidence="14">The sequence shown here is derived from an EMBL/GenBank/DDBJ whole genome shotgun (WGS) entry which is preliminary data.</text>
</comment>
<keyword evidence="9 10" id="KW-0472">Membrane</keyword>
<comment type="subcellular location">
    <subcellularLocation>
        <location evidence="1 10">Cell inner membrane</location>
    </subcellularLocation>
</comment>
<feature type="transmembrane region" description="Helical" evidence="11">
    <location>
        <begin position="12"/>
        <end position="30"/>
    </location>
</feature>
<keyword evidence="3 10" id="KW-0813">Transport</keyword>
<dbReference type="STRING" id="455.Ljam_0849"/>
<dbReference type="PANTHER" id="PTHR38831:SF1">
    <property type="entry name" value="TYPE II SECRETION SYSTEM PROTEIN K-RELATED"/>
    <property type="match status" value="1"/>
</dbReference>
<organism evidence="14 15">
    <name type="scientific">Legionella jamestowniensis</name>
    <dbReference type="NCBI Taxonomy" id="455"/>
    <lineage>
        <taxon>Bacteria</taxon>
        <taxon>Pseudomonadati</taxon>
        <taxon>Pseudomonadota</taxon>
        <taxon>Gammaproteobacteria</taxon>
        <taxon>Legionellales</taxon>
        <taxon>Legionellaceae</taxon>
        <taxon>Legionella</taxon>
    </lineage>
</organism>
<dbReference type="Gene3D" id="1.10.40.60">
    <property type="entry name" value="EpsJ-like"/>
    <property type="match status" value="2"/>
</dbReference>
<accession>A0A0W0UNM9</accession>
<protein>
    <recommendedName>
        <fullName evidence="10">Type II secretion system protein K</fullName>
    </recommendedName>
</protein>
<dbReference type="OrthoDB" id="9788973at2"/>
<dbReference type="PANTHER" id="PTHR38831">
    <property type="entry name" value="TYPE II SECRETION SYSTEM PROTEIN K"/>
    <property type="match status" value="1"/>
</dbReference>
<evidence type="ECO:0000256" key="11">
    <source>
        <dbReference type="SAM" id="Phobius"/>
    </source>
</evidence>
<evidence type="ECO:0000256" key="6">
    <source>
        <dbReference type="ARBA" id="ARBA00022692"/>
    </source>
</evidence>
<comment type="similarity">
    <text evidence="2 10">Belongs to the GSP K family.</text>
</comment>
<keyword evidence="5 10" id="KW-0997">Cell inner membrane</keyword>
<evidence type="ECO:0000256" key="10">
    <source>
        <dbReference type="PIRNR" id="PIRNR002786"/>
    </source>
</evidence>
<keyword evidence="7" id="KW-0653">Protein transport</keyword>
<gene>
    <name evidence="14" type="primary">lspK</name>
    <name evidence="14" type="ORF">Ljam_0849</name>
</gene>
<keyword evidence="4 10" id="KW-1003">Cell membrane</keyword>
<evidence type="ECO:0000259" key="13">
    <source>
        <dbReference type="Pfam" id="PF21687"/>
    </source>
</evidence>
<evidence type="ECO:0000313" key="14">
    <source>
        <dbReference type="EMBL" id="KTD09499.1"/>
    </source>
</evidence>
<keyword evidence="6 11" id="KW-0812">Transmembrane</keyword>
<feature type="domain" description="T2SS protein K first SAM-like" evidence="13">
    <location>
        <begin position="105"/>
        <end position="207"/>
    </location>
</feature>
<evidence type="ECO:0000256" key="3">
    <source>
        <dbReference type="ARBA" id="ARBA00022448"/>
    </source>
</evidence>
<dbReference type="PIRSF" id="PIRSF002786">
    <property type="entry name" value="XcpX"/>
    <property type="match status" value="1"/>
</dbReference>
<sequence length="313" mass="35277">MLSNKSKQTGSALISALFIMTMVAIAATAMSSRLQLDINRVRLGILSDKLYLASQAVSFWSLNQLSMKKNYTSSDSAGKILEFPRKLQTIYPELIIKGSLYDLQSRFNLNNLTDKKYASTFLKLLEKTPTKLNPAQRGQLVLAIYNWITPYQPGRGQDEFLNYYLHQKPPHYPAQQLLQHLSEFRLIKDVNAQLYMTLANFLTVLPEVTPININTTSPEVLASLGNGLNPSQVNELIEARGDTGFQDTKRLGPILQKLNIRSEQVTIESQYFLSIAFVSNQELNLTVYTVLKRSKDKKGNITVSVIRESLNSP</sequence>
<feature type="domain" description="T2SS protein K second SAM-like" evidence="12">
    <location>
        <begin position="211"/>
        <end position="251"/>
    </location>
</feature>
<name>A0A0W0UNM9_9GAMM</name>
<evidence type="ECO:0000313" key="15">
    <source>
        <dbReference type="Proteomes" id="UP000054715"/>
    </source>
</evidence>
<evidence type="ECO:0000256" key="1">
    <source>
        <dbReference type="ARBA" id="ARBA00004533"/>
    </source>
</evidence>
<dbReference type="Gene3D" id="3.30.1300.30">
    <property type="entry name" value="GSPII I/J protein-like"/>
    <property type="match status" value="1"/>
</dbReference>
<dbReference type="GO" id="GO:0005886">
    <property type="term" value="C:plasma membrane"/>
    <property type="evidence" value="ECO:0007669"/>
    <property type="project" value="UniProtKB-SubCell"/>
</dbReference>
<evidence type="ECO:0000256" key="4">
    <source>
        <dbReference type="ARBA" id="ARBA00022475"/>
    </source>
</evidence>
<dbReference type="Pfam" id="PF21687">
    <property type="entry name" value="T2SSK_1st"/>
    <property type="match status" value="1"/>
</dbReference>
<dbReference type="NCBIfam" id="NF037980">
    <property type="entry name" value="T2SS_GspK"/>
    <property type="match status" value="1"/>
</dbReference>
<dbReference type="EMBL" id="LNYG01000012">
    <property type="protein sequence ID" value="KTD09499.1"/>
    <property type="molecule type" value="Genomic_DNA"/>
</dbReference>